<dbReference type="AlphaFoldDB" id="A0A8C3TEE5"/>
<proteinExistence type="predicted"/>
<organism evidence="2 3">
    <name type="scientific">Chelydra serpentina</name>
    <name type="common">Snapping turtle</name>
    <name type="synonym">Testudo serpentina</name>
    <dbReference type="NCBI Taxonomy" id="8475"/>
    <lineage>
        <taxon>Eukaryota</taxon>
        <taxon>Metazoa</taxon>
        <taxon>Chordata</taxon>
        <taxon>Craniata</taxon>
        <taxon>Vertebrata</taxon>
        <taxon>Euteleostomi</taxon>
        <taxon>Archelosauria</taxon>
        <taxon>Testudinata</taxon>
        <taxon>Testudines</taxon>
        <taxon>Cryptodira</taxon>
        <taxon>Durocryptodira</taxon>
        <taxon>Americhelydia</taxon>
        <taxon>Chelydroidea</taxon>
        <taxon>Chelydridae</taxon>
        <taxon>Chelydra</taxon>
    </lineage>
</organism>
<dbReference type="Ensembl" id="ENSCSRT00000027037.1">
    <property type="protein sequence ID" value="ENSCSRP00000025951.1"/>
    <property type="gene ID" value="ENSCSRG00000019343.1"/>
</dbReference>
<accession>A0A8C3TEE5</accession>
<sequence>MTNNSPAVGTSYCQQQQAAQHQAGSVPPAQLPMQNRAPTPAGADLSGSRTLFGTPLLDGTVETINSKETKWYKFYFPRLQRASPVTVKCSANKNPKSALPSFQAISTSSDQSLCSLFACWFPAVHVVQAMQARRLIKGSAAGTHLKAYE</sequence>
<evidence type="ECO:0000313" key="2">
    <source>
        <dbReference type="Ensembl" id="ENSCSRP00000025951.1"/>
    </source>
</evidence>
<evidence type="ECO:0000256" key="1">
    <source>
        <dbReference type="SAM" id="MobiDB-lite"/>
    </source>
</evidence>
<name>A0A8C3TEE5_CHESE</name>
<evidence type="ECO:0000313" key="3">
    <source>
        <dbReference type="Proteomes" id="UP000694403"/>
    </source>
</evidence>
<protein>
    <submittedName>
        <fullName evidence="2">Uncharacterized protein</fullName>
    </submittedName>
</protein>
<dbReference type="Proteomes" id="UP000694403">
    <property type="component" value="Unplaced"/>
</dbReference>
<feature type="region of interest" description="Disordered" evidence="1">
    <location>
        <begin position="18"/>
        <end position="45"/>
    </location>
</feature>
<keyword evidence="3" id="KW-1185">Reference proteome</keyword>
<reference evidence="2" key="2">
    <citation type="submission" date="2025-09" db="UniProtKB">
        <authorList>
            <consortium name="Ensembl"/>
        </authorList>
    </citation>
    <scope>IDENTIFICATION</scope>
</reference>
<reference evidence="2" key="1">
    <citation type="submission" date="2025-08" db="UniProtKB">
        <authorList>
            <consortium name="Ensembl"/>
        </authorList>
    </citation>
    <scope>IDENTIFICATION</scope>
</reference>